<protein>
    <submittedName>
        <fullName evidence="2">DUF4065 domain-containing protein</fullName>
    </submittedName>
</protein>
<sequence length="176" mass="19681">MSVVLQDRTEAVAHYVIARSDPNKLGAVKLNKVMWFADIEAYRRFGTTITGQMSYEKRQHGPVPNNIVRSIRRLEQDDAIATREVPTFGGITRREHIWLKKPNVAIFSADEVDILNEAIDWVCHGHTAKSISELSHDALWEAAELGEQIPIGAASISADDIDGDDMAWALKEMSHC</sequence>
<evidence type="ECO:0000313" key="2">
    <source>
        <dbReference type="EMBL" id="QHD68239.1"/>
    </source>
</evidence>
<dbReference type="AlphaFoldDB" id="A0A6P1GIG1"/>
<reference evidence="2 3" key="1">
    <citation type="submission" date="2019-12" db="EMBL/GenBank/DDBJ databases">
        <title>Functional and genomic insights into the Sphingobium yanoikuyae YC-JY1, a bacterium efficiently degrading bisphenol A.</title>
        <authorList>
            <person name="Jia Y."/>
            <person name="Li X."/>
            <person name="Wang J."/>
            <person name="Eltoukhy A."/>
            <person name="Lamraoui I."/>
            <person name="Yan Y."/>
        </authorList>
    </citation>
    <scope>NUCLEOTIDE SEQUENCE [LARGE SCALE GENOMIC DNA]</scope>
    <source>
        <strain evidence="2 3">YC-JY1</strain>
    </source>
</reference>
<dbReference type="EMBL" id="CP047218">
    <property type="protein sequence ID" value="QHD68239.1"/>
    <property type="molecule type" value="Genomic_DNA"/>
</dbReference>
<organism evidence="2 3">
    <name type="scientific">Sphingobium yanoikuyae</name>
    <name type="common">Sphingomonas yanoikuyae</name>
    <dbReference type="NCBI Taxonomy" id="13690"/>
    <lineage>
        <taxon>Bacteria</taxon>
        <taxon>Pseudomonadati</taxon>
        <taxon>Pseudomonadota</taxon>
        <taxon>Alphaproteobacteria</taxon>
        <taxon>Sphingomonadales</taxon>
        <taxon>Sphingomonadaceae</taxon>
        <taxon>Sphingobium</taxon>
    </lineage>
</organism>
<proteinExistence type="predicted"/>
<feature type="domain" description="Antitoxin SocA-like Panacea" evidence="1">
    <location>
        <begin position="30"/>
        <end position="140"/>
    </location>
</feature>
<dbReference type="InterPro" id="IPR025272">
    <property type="entry name" value="SocA_Panacea"/>
</dbReference>
<evidence type="ECO:0000313" key="3">
    <source>
        <dbReference type="Proteomes" id="UP000464086"/>
    </source>
</evidence>
<dbReference type="Proteomes" id="UP000464086">
    <property type="component" value="Chromosome"/>
</dbReference>
<accession>A0A6P1GIG1</accession>
<dbReference type="Pfam" id="PF13274">
    <property type="entry name" value="SocA_Panacea"/>
    <property type="match status" value="1"/>
</dbReference>
<dbReference type="RefSeq" id="WP_159366940.1">
    <property type="nucleotide sequence ID" value="NZ_CP047218.1"/>
</dbReference>
<gene>
    <name evidence="2" type="ORF">GS397_15100</name>
</gene>
<name>A0A6P1GIG1_SPHYA</name>
<evidence type="ECO:0000259" key="1">
    <source>
        <dbReference type="Pfam" id="PF13274"/>
    </source>
</evidence>